<dbReference type="InterPro" id="IPR001478">
    <property type="entry name" value="PDZ"/>
</dbReference>
<evidence type="ECO:0000313" key="4">
    <source>
        <dbReference type="Proteomes" id="UP000736583"/>
    </source>
</evidence>
<comment type="caution">
    <text evidence="3">The sequence shown here is derived from an EMBL/GenBank/DDBJ whole genome shotgun (WGS) entry which is preliminary data.</text>
</comment>
<organism evidence="3 4">
    <name type="scientific">Clostridium simiarum</name>
    <dbReference type="NCBI Taxonomy" id="2841506"/>
    <lineage>
        <taxon>Bacteria</taxon>
        <taxon>Bacillati</taxon>
        <taxon>Bacillota</taxon>
        <taxon>Clostridia</taxon>
        <taxon>Eubacteriales</taxon>
        <taxon>Clostridiaceae</taxon>
        <taxon>Clostridium</taxon>
    </lineage>
</organism>
<dbReference type="GO" id="GO:0008233">
    <property type="term" value="F:peptidase activity"/>
    <property type="evidence" value="ECO:0007669"/>
    <property type="project" value="UniProtKB-KW"/>
</dbReference>
<dbReference type="PANTHER" id="PTHR22939:SF129">
    <property type="entry name" value="SERINE PROTEASE HTRA2, MITOCHONDRIAL"/>
    <property type="match status" value="1"/>
</dbReference>
<feature type="domain" description="PDZ" evidence="2">
    <location>
        <begin position="327"/>
        <end position="412"/>
    </location>
</feature>
<keyword evidence="1" id="KW-1133">Transmembrane helix</keyword>
<evidence type="ECO:0000259" key="2">
    <source>
        <dbReference type="Pfam" id="PF13180"/>
    </source>
</evidence>
<reference evidence="3 4" key="1">
    <citation type="submission" date="2021-06" db="EMBL/GenBank/DDBJ databases">
        <authorList>
            <person name="Sun Q."/>
            <person name="Li D."/>
        </authorList>
    </citation>
    <scope>NUCLEOTIDE SEQUENCE [LARGE SCALE GENOMIC DNA]</scope>
    <source>
        <strain evidence="3 4">MSJ-4</strain>
    </source>
</reference>
<feature type="transmembrane region" description="Helical" evidence="1">
    <location>
        <begin position="47"/>
        <end position="70"/>
    </location>
</feature>
<proteinExistence type="predicted"/>
<keyword evidence="1" id="KW-0812">Transmembrane</keyword>
<dbReference type="GO" id="GO:0006508">
    <property type="term" value="P:proteolysis"/>
    <property type="evidence" value="ECO:0007669"/>
    <property type="project" value="UniProtKB-KW"/>
</dbReference>
<dbReference type="Pfam" id="PF13180">
    <property type="entry name" value="PDZ_2"/>
    <property type="match status" value="1"/>
</dbReference>
<dbReference type="EMBL" id="JAHLQL010000003">
    <property type="protein sequence ID" value="MBU5592105.1"/>
    <property type="molecule type" value="Genomic_DNA"/>
</dbReference>
<dbReference type="Proteomes" id="UP000736583">
    <property type="component" value="Unassembled WGS sequence"/>
</dbReference>
<keyword evidence="3" id="KW-0378">Hydrolase</keyword>
<name>A0ABS6F132_9CLOT</name>
<gene>
    <name evidence="3" type="ORF">KQI89_10070</name>
</gene>
<dbReference type="Pfam" id="PF13365">
    <property type="entry name" value="Trypsin_2"/>
    <property type="match status" value="1"/>
</dbReference>
<accession>A0ABS6F132</accession>
<keyword evidence="4" id="KW-1185">Reference proteome</keyword>
<dbReference type="RefSeq" id="WP_216456978.1">
    <property type="nucleotide sequence ID" value="NZ_JAHLQL010000003.1"/>
</dbReference>
<evidence type="ECO:0000256" key="1">
    <source>
        <dbReference type="SAM" id="Phobius"/>
    </source>
</evidence>
<dbReference type="PANTHER" id="PTHR22939">
    <property type="entry name" value="SERINE PROTEASE FAMILY S1C HTRA-RELATED"/>
    <property type="match status" value="1"/>
</dbReference>
<sequence>MEREDKLNKDISVNYDLKFNEEERVEPCANYGEINIRQSKKRRKIKYFCKGVSLMLIAAFSGALSATYIIEKKYSKIMQSKNNNSIIYSNKERDLKDDTSKEIVPKNDINKVVEGLSDVIVGVSNKEDSFSKNEISKNIGSGIIFDKSGYIVTNSSLVDEVQEIYVKLSSYGAKPMLAKVVGLDRGSDLAVIKIEQDNLPYAKFGDSEKVRAGDLAIAVGNPLGENMSGAVTMGIVSMPNKKLEYVDPKTGEKSSYKVIKTDTNINAYNTGGALCNSIGEIIGINSAKLTNQYISEGMGVSIPSNEVTHIVKSLTDYGKVNKPHLGFVGQTVVRNNNSENFGVEGVYVREVTQGETLHNAGVRATDIIVELDHKEVKKMSDIQNTVDEHKVGDLINCKIWRDGSVLKLDLTLTEKK</sequence>
<evidence type="ECO:0000313" key="3">
    <source>
        <dbReference type="EMBL" id="MBU5592105.1"/>
    </source>
</evidence>
<keyword evidence="3" id="KW-0645">Protease</keyword>
<keyword evidence="1" id="KW-0472">Membrane</keyword>
<protein>
    <submittedName>
        <fullName evidence="3">S1C family serine protease</fullName>
    </submittedName>
</protein>